<dbReference type="Pfam" id="PF05794">
    <property type="entry name" value="Tcp11"/>
    <property type="match status" value="1"/>
</dbReference>
<dbReference type="eggNOG" id="KOG1981">
    <property type="taxonomic scope" value="Eukaryota"/>
</dbReference>
<dbReference type="EMBL" id="HF935218">
    <property type="protein sequence ID" value="CCX04847.1"/>
    <property type="molecule type" value="Genomic_DNA"/>
</dbReference>
<dbReference type="PANTHER" id="PTHR12832">
    <property type="entry name" value="TESTIS-SPECIFIC PROTEIN PBS13 T-COMPLEX 11"/>
    <property type="match status" value="1"/>
</dbReference>
<proteinExistence type="inferred from homology"/>
<evidence type="ECO:0000256" key="2">
    <source>
        <dbReference type="SAM" id="MobiDB-lite"/>
    </source>
</evidence>
<comment type="similarity">
    <text evidence="1">Belongs to the TCP11 family.</text>
</comment>
<evidence type="ECO:0000313" key="4">
    <source>
        <dbReference type="Proteomes" id="UP000018144"/>
    </source>
</evidence>
<dbReference type="OrthoDB" id="276323at2759"/>
<evidence type="ECO:0000256" key="1">
    <source>
        <dbReference type="ARBA" id="ARBA00010954"/>
    </source>
</evidence>
<dbReference type="PANTHER" id="PTHR12832:SF18">
    <property type="entry name" value="IQ CALMODULIN-BINDING MOTIF DOMAIN PROTEIN (AFU_ORTHOLOGUE AFUA_1G08920)"/>
    <property type="match status" value="1"/>
</dbReference>
<protein>
    <submittedName>
        <fullName evidence="3">Similar to T-complex protein 11-like protein 2 acc. no. Q568Z0</fullName>
    </submittedName>
</protein>
<sequence>MLLPDEKTTPQWNPPPHLEARFSRRRGRRGTSSPATYTSQAILTASNLATTRRQTLLEARKSLLRARALHVDKVRRSRADSHEAVSERLLALQASMHAAQESRDALLKKIAASCSSEVAKAKRTAVEMRRKREQEANALKQSFEDRMAEAQRRRDEVLKERGRKTRERGSSGSGKRMTSEARKEVKVNQELKAAKKIQRVWRASKDRKVVADFVALGLTIESVRDADFMDVSTRFQDEEVIRATSKLLMRCGILEGIESVEGAVEKCCRTFLSAYLILGHPGEVLSNDGAKEKDLITRSKDLLIAFESFLSSPSFPTPDELYNAWSEFSTAFDTWKSRDSEIFIQTMVAQYAELDLIWQKVKDDTTGGVAEDFKEGIRENQLLLLVRIRRLAGERTRDLIRTAVKESRRKRLPRKEKRDTKPREVPSPNEAVSTVPATASPPVPPPQQQPASPVRDATPRMGFDSVTNDDGMPSNRQIIHELSLDKEFRLKPRRRSPLEKMCEEAAKAAFWAQMRADIAEGKFEIWVPSIAETVRGKLLRLLDPKGTFYRVVAESIDIELIAQQCHHGTYDHEKLLSYVLNLLPKICSPARDEDVKALLEDTASDYTIRLQKLIDVLEAMQLDHANFLLMISAPQVIPEAIPYERKLFTADLEAGRTSLTKTTAWLQTAKSQLPGTPSTVEVHLHAFLNLLVGLETLEGTDIPETFHLDHQRITDTRAALRSVILGGAIVLTVKTLLRRDVRSQWKELKASVAKLLTGENSEVAEGVRRFLEETTATPPASMEAVRNAVNRILQRGTADPVVRVVANRIRGFVKERLAASNSQDKVRLAANAGEVLTGWGVGEWISEMGEINEKVGVWYAVDRGVAGGFYEGILGGNV</sequence>
<organism evidence="3 4">
    <name type="scientific">Pyronema omphalodes (strain CBS 100304)</name>
    <name type="common">Pyronema confluens</name>
    <dbReference type="NCBI Taxonomy" id="1076935"/>
    <lineage>
        <taxon>Eukaryota</taxon>
        <taxon>Fungi</taxon>
        <taxon>Dikarya</taxon>
        <taxon>Ascomycota</taxon>
        <taxon>Pezizomycotina</taxon>
        <taxon>Pezizomycetes</taxon>
        <taxon>Pezizales</taxon>
        <taxon>Pyronemataceae</taxon>
        <taxon>Pyronema</taxon>
    </lineage>
</organism>
<feature type="region of interest" description="Disordered" evidence="2">
    <location>
        <begin position="132"/>
        <end position="184"/>
    </location>
</feature>
<feature type="region of interest" description="Disordered" evidence="2">
    <location>
        <begin position="1"/>
        <end position="36"/>
    </location>
</feature>
<evidence type="ECO:0000313" key="3">
    <source>
        <dbReference type="EMBL" id="CCX04847.1"/>
    </source>
</evidence>
<feature type="region of interest" description="Disordered" evidence="2">
    <location>
        <begin position="406"/>
        <end position="474"/>
    </location>
</feature>
<keyword evidence="4" id="KW-1185">Reference proteome</keyword>
<dbReference type="InterPro" id="IPR008862">
    <property type="entry name" value="Tcp11"/>
</dbReference>
<dbReference type="AlphaFoldDB" id="U4KUS0"/>
<gene>
    <name evidence="3" type="ORF">PCON_03829</name>
</gene>
<accession>U4KUS0</accession>
<dbReference type="Proteomes" id="UP000018144">
    <property type="component" value="Unassembled WGS sequence"/>
</dbReference>
<reference evidence="3 4" key="1">
    <citation type="journal article" date="2013" name="PLoS Genet.">
        <title>The genome and development-dependent transcriptomes of Pyronema confluens: a window into fungal evolution.</title>
        <authorList>
            <person name="Traeger S."/>
            <person name="Altegoer F."/>
            <person name="Freitag M."/>
            <person name="Gabaldon T."/>
            <person name="Kempken F."/>
            <person name="Kumar A."/>
            <person name="Marcet-Houben M."/>
            <person name="Poggeler S."/>
            <person name="Stajich J.E."/>
            <person name="Nowrousian M."/>
        </authorList>
    </citation>
    <scope>NUCLEOTIDE SEQUENCE [LARGE SCALE GENOMIC DNA]</scope>
    <source>
        <strain evidence="4">CBS 100304</strain>
        <tissue evidence="3">Vegetative mycelium</tissue>
    </source>
</reference>
<dbReference type="STRING" id="1076935.U4KUS0"/>
<dbReference type="OMA" id="FHAWKTH"/>
<dbReference type="GO" id="GO:0010737">
    <property type="term" value="P:protein kinase A signaling"/>
    <property type="evidence" value="ECO:0007669"/>
    <property type="project" value="TreeGrafter"/>
</dbReference>
<name>U4KUS0_PYROM</name>
<feature type="compositionally biased region" description="Pro residues" evidence="2">
    <location>
        <begin position="439"/>
        <end position="448"/>
    </location>
</feature>
<feature type="compositionally biased region" description="Basic and acidic residues" evidence="2">
    <location>
        <begin position="142"/>
        <end position="160"/>
    </location>
</feature>